<reference evidence="5" key="1">
    <citation type="journal article" date="2019" name="Int. J. Syst. Evol. Microbiol.">
        <title>The Global Catalogue of Microorganisms (GCM) 10K type strain sequencing project: providing services to taxonomists for standard genome sequencing and annotation.</title>
        <authorList>
            <consortium name="The Broad Institute Genomics Platform"/>
            <consortium name="The Broad Institute Genome Sequencing Center for Infectious Disease"/>
            <person name="Wu L."/>
            <person name="Ma J."/>
        </authorList>
    </citation>
    <scope>NUCLEOTIDE SEQUENCE [LARGE SCALE GENOMIC DNA]</scope>
    <source>
        <strain evidence="5">JCM 18303</strain>
    </source>
</reference>
<sequence>MNSLLTWVRRHPVLPSGLAGMVVGIVLLGLLALGSGTAIALDRIYGVPDGAVFRAGDTVLTEPELVTRAKLYGLLEGLGAPPNDPATLDKYHRAVAKAIAVQTVVDQAAAERKIVIADKTASDNLNQLMERGFPGGRDQFLAGLQQAGVTERDFLDELKRRQASGRLFEQVTKDVKPPTDQEIAQTYEQRKAEMVSPEKRHLRIIAVQTEDEAKQVRAQLDQGADFAAAAKQWSQDSKTKDVGGELGVATHDQVTDRPFADAAFATPGPNTYFGPVKTQTGIWGVGQVLEVAPGTPLALDQMRDMLRSYLYQTKQGEVWNNWLHERLEDVSVRYADAYRPDDPTGLGPPPDQRTPAAPGAPAAPAPGAPAPAAPGAPAPAPGVPAPAAPAPAPGAAPAPGR</sequence>
<feature type="domain" description="PpiC" evidence="3">
    <location>
        <begin position="197"/>
        <end position="281"/>
    </location>
</feature>
<proteinExistence type="predicted"/>
<gene>
    <name evidence="4" type="ORF">GCM10023321_32640</name>
</gene>
<protein>
    <recommendedName>
        <fullName evidence="3">PpiC domain-containing protein</fullName>
    </recommendedName>
</protein>
<feature type="region of interest" description="Disordered" evidence="2">
    <location>
        <begin position="338"/>
        <end position="401"/>
    </location>
</feature>
<feature type="compositionally biased region" description="Pro residues" evidence="2">
    <location>
        <begin position="361"/>
        <end position="401"/>
    </location>
</feature>
<dbReference type="Gene3D" id="3.10.50.40">
    <property type="match status" value="1"/>
</dbReference>
<keyword evidence="1" id="KW-0413">Isomerase</keyword>
<keyword evidence="1" id="KW-0697">Rotamase</keyword>
<dbReference type="RefSeq" id="WP_345702868.1">
    <property type="nucleotide sequence ID" value="NZ_BAABJP010000015.1"/>
</dbReference>
<dbReference type="InterPro" id="IPR027304">
    <property type="entry name" value="Trigger_fact/SurA_dom_sf"/>
</dbReference>
<dbReference type="PROSITE" id="PS50198">
    <property type="entry name" value="PPIC_PPIASE_2"/>
    <property type="match status" value="1"/>
</dbReference>
<keyword evidence="5" id="KW-1185">Reference proteome</keyword>
<dbReference type="InterPro" id="IPR000297">
    <property type="entry name" value="PPIase_PpiC"/>
</dbReference>
<organism evidence="4 5">
    <name type="scientific">Pseudonocardia eucalypti</name>
    <dbReference type="NCBI Taxonomy" id="648755"/>
    <lineage>
        <taxon>Bacteria</taxon>
        <taxon>Bacillati</taxon>
        <taxon>Actinomycetota</taxon>
        <taxon>Actinomycetes</taxon>
        <taxon>Pseudonocardiales</taxon>
        <taxon>Pseudonocardiaceae</taxon>
        <taxon>Pseudonocardia</taxon>
    </lineage>
</organism>
<dbReference type="EMBL" id="BAABJP010000015">
    <property type="protein sequence ID" value="GAA5156601.1"/>
    <property type="molecule type" value="Genomic_DNA"/>
</dbReference>
<evidence type="ECO:0000313" key="4">
    <source>
        <dbReference type="EMBL" id="GAA5156601.1"/>
    </source>
</evidence>
<comment type="caution">
    <text evidence="4">The sequence shown here is derived from an EMBL/GenBank/DDBJ whole genome shotgun (WGS) entry which is preliminary data.</text>
</comment>
<dbReference type="Proteomes" id="UP001428817">
    <property type="component" value="Unassembled WGS sequence"/>
</dbReference>
<evidence type="ECO:0000256" key="1">
    <source>
        <dbReference type="PROSITE-ProRule" id="PRU00278"/>
    </source>
</evidence>
<dbReference type="Gene3D" id="1.10.4030.10">
    <property type="entry name" value="Porin chaperone SurA, peptide-binding domain"/>
    <property type="match status" value="1"/>
</dbReference>
<evidence type="ECO:0000313" key="5">
    <source>
        <dbReference type="Proteomes" id="UP001428817"/>
    </source>
</evidence>
<dbReference type="PANTHER" id="PTHR47245:SF2">
    <property type="entry name" value="PEPTIDYL-PROLYL CIS-TRANS ISOMERASE HP_0175-RELATED"/>
    <property type="match status" value="1"/>
</dbReference>
<dbReference type="InterPro" id="IPR046357">
    <property type="entry name" value="PPIase_dom_sf"/>
</dbReference>
<evidence type="ECO:0000259" key="3">
    <source>
        <dbReference type="PROSITE" id="PS50198"/>
    </source>
</evidence>
<dbReference type="PANTHER" id="PTHR47245">
    <property type="entry name" value="PEPTIDYLPROLYL ISOMERASE"/>
    <property type="match status" value="1"/>
</dbReference>
<dbReference type="InterPro" id="IPR050245">
    <property type="entry name" value="PrsA_foldase"/>
</dbReference>
<dbReference type="PROSITE" id="PS01096">
    <property type="entry name" value="PPIC_PPIASE_1"/>
    <property type="match status" value="1"/>
</dbReference>
<evidence type="ECO:0000256" key="2">
    <source>
        <dbReference type="SAM" id="MobiDB-lite"/>
    </source>
</evidence>
<dbReference type="Pfam" id="PF13145">
    <property type="entry name" value="Rotamase_2"/>
    <property type="match status" value="1"/>
</dbReference>
<dbReference type="InterPro" id="IPR023058">
    <property type="entry name" value="PPIase_PpiC_CS"/>
</dbReference>
<accession>A0ABP9Q4R4</accession>
<name>A0ABP9Q4R4_9PSEU</name>
<dbReference type="SUPFAM" id="SSF109998">
    <property type="entry name" value="Triger factor/SurA peptide-binding domain-like"/>
    <property type="match status" value="1"/>
</dbReference>